<evidence type="ECO:0000313" key="10">
    <source>
        <dbReference type="EMBL" id="MQT11442.1"/>
    </source>
</evidence>
<feature type="domain" description="ABC transmembrane type-1" evidence="9">
    <location>
        <begin position="69"/>
        <end position="257"/>
    </location>
</feature>
<dbReference type="EMBL" id="VWNA01000001">
    <property type="protein sequence ID" value="MQT11442.1"/>
    <property type="molecule type" value="Genomic_DNA"/>
</dbReference>
<feature type="transmembrane region" description="Helical" evidence="8">
    <location>
        <begin position="237"/>
        <end position="259"/>
    </location>
</feature>
<dbReference type="SUPFAM" id="SSF161098">
    <property type="entry name" value="MetI-like"/>
    <property type="match status" value="1"/>
</dbReference>
<dbReference type="CDD" id="cd06261">
    <property type="entry name" value="TM_PBP2"/>
    <property type="match status" value="1"/>
</dbReference>
<protein>
    <submittedName>
        <fullName evidence="10">ABC transporter permease</fullName>
    </submittedName>
</protein>
<keyword evidence="6 8" id="KW-1133">Transmembrane helix</keyword>
<dbReference type="GO" id="GO:0005886">
    <property type="term" value="C:plasma membrane"/>
    <property type="evidence" value="ECO:0007669"/>
    <property type="project" value="UniProtKB-SubCell"/>
</dbReference>
<dbReference type="PROSITE" id="PS50928">
    <property type="entry name" value="ABC_TM1"/>
    <property type="match status" value="1"/>
</dbReference>
<evidence type="ECO:0000256" key="1">
    <source>
        <dbReference type="ARBA" id="ARBA00004429"/>
    </source>
</evidence>
<keyword evidence="3" id="KW-1003">Cell membrane</keyword>
<evidence type="ECO:0000256" key="5">
    <source>
        <dbReference type="ARBA" id="ARBA00022692"/>
    </source>
</evidence>
<keyword evidence="7 8" id="KW-0472">Membrane</keyword>
<comment type="similarity">
    <text evidence="8">Belongs to the binding-protein-dependent transport system permease family.</text>
</comment>
<reference evidence="10 11" key="1">
    <citation type="submission" date="2019-09" db="EMBL/GenBank/DDBJ databases">
        <title>Segnochrobactrum spirostomi gen. nov., sp. nov., isolated from the ciliate Spirostomum cf. yagiui and description of a novel family, Segnochrobactraceae fam. nov. within the order Rhizobiales of the class Alphaproteobacteria.</title>
        <authorList>
            <person name="Akter S."/>
            <person name="Shazib S.U.A."/>
            <person name="Shin M.K."/>
        </authorList>
    </citation>
    <scope>NUCLEOTIDE SEQUENCE [LARGE SCALE GENOMIC DNA]</scope>
    <source>
        <strain evidence="10 11">Sp-1</strain>
    </source>
</reference>
<keyword evidence="5 8" id="KW-0812">Transmembrane</keyword>
<comment type="caution">
    <text evidence="10">The sequence shown here is derived from an EMBL/GenBank/DDBJ whole genome shotgun (WGS) entry which is preliminary data.</text>
</comment>
<organism evidence="10 11">
    <name type="scientific">Segnochrobactrum spirostomi</name>
    <dbReference type="NCBI Taxonomy" id="2608987"/>
    <lineage>
        <taxon>Bacteria</taxon>
        <taxon>Pseudomonadati</taxon>
        <taxon>Pseudomonadota</taxon>
        <taxon>Alphaproteobacteria</taxon>
        <taxon>Hyphomicrobiales</taxon>
        <taxon>Segnochrobactraceae</taxon>
        <taxon>Segnochrobactrum</taxon>
    </lineage>
</organism>
<accession>A0A6A7Y0U2</accession>
<feature type="transmembrane region" description="Helical" evidence="8">
    <location>
        <begin position="73"/>
        <end position="95"/>
    </location>
</feature>
<sequence length="265" mass="28759">MSLSVTWSKLRWPLLVGATWAVLMFLMLPTLVAVPVSLTTERYLSLPHGAISFDHYASLVSDPSWRNSALQSLGIGIVVTVLATTLGTAAAIGLWRLSSWAAEAARVVFLAPMIVPPIVSALAFYKLFAQMRLIDTFVGVILAHTLLATPYVLITVAASLATIDLRQEQASRSLGASTWRTLRSVIVPQIMPGVTAGAVFAFIISWDEIVVTLFIAARTVYTLPRKMWDGINEAVDPTIAAAATVLFLVTMILIGLQVVREARRQ</sequence>
<dbReference type="AlphaFoldDB" id="A0A6A7Y0U2"/>
<evidence type="ECO:0000256" key="6">
    <source>
        <dbReference type="ARBA" id="ARBA00022989"/>
    </source>
</evidence>
<evidence type="ECO:0000259" key="9">
    <source>
        <dbReference type="PROSITE" id="PS50928"/>
    </source>
</evidence>
<keyword evidence="2 8" id="KW-0813">Transport</keyword>
<dbReference type="PANTHER" id="PTHR43357">
    <property type="entry name" value="INNER MEMBRANE ABC TRANSPORTER PERMEASE PROTEIN YDCV"/>
    <property type="match status" value="1"/>
</dbReference>
<feature type="transmembrane region" description="Helical" evidence="8">
    <location>
        <begin position="137"/>
        <end position="163"/>
    </location>
</feature>
<keyword evidence="4" id="KW-0997">Cell inner membrane</keyword>
<keyword evidence="11" id="KW-1185">Reference proteome</keyword>
<evidence type="ECO:0000256" key="8">
    <source>
        <dbReference type="RuleBase" id="RU363032"/>
    </source>
</evidence>
<feature type="transmembrane region" description="Helical" evidence="8">
    <location>
        <begin position="12"/>
        <end position="38"/>
    </location>
</feature>
<proteinExistence type="inferred from homology"/>
<evidence type="ECO:0000256" key="4">
    <source>
        <dbReference type="ARBA" id="ARBA00022519"/>
    </source>
</evidence>
<dbReference type="Pfam" id="PF00528">
    <property type="entry name" value="BPD_transp_1"/>
    <property type="match status" value="1"/>
</dbReference>
<dbReference type="RefSeq" id="WP_153478104.1">
    <property type="nucleotide sequence ID" value="NZ_VWNA01000001.1"/>
</dbReference>
<dbReference type="PANTHER" id="PTHR43357:SF4">
    <property type="entry name" value="INNER MEMBRANE ABC TRANSPORTER PERMEASE PROTEIN YDCV"/>
    <property type="match status" value="1"/>
</dbReference>
<dbReference type="InterPro" id="IPR035906">
    <property type="entry name" value="MetI-like_sf"/>
</dbReference>
<name>A0A6A7Y0U2_9HYPH</name>
<feature type="transmembrane region" description="Helical" evidence="8">
    <location>
        <begin position="107"/>
        <end position="125"/>
    </location>
</feature>
<evidence type="ECO:0000256" key="3">
    <source>
        <dbReference type="ARBA" id="ARBA00022475"/>
    </source>
</evidence>
<dbReference type="Gene3D" id="1.10.3720.10">
    <property type="entry name" value="MetI-like"/>
    <property type="match status" value="1"/>
</dbReference>
<evidence type="ECO:0000256" key="7">
    <source>
        <dbReference type="ARBA" id="ARBA00023136"/>
    </source>
</evidence>
<feature type="transmembrane region" description="Helical" evidence="8">
    <location>
        <begin position="190"/>
        <end position="217"/>
    </location>
</feature>
<comment type="subcellular location">
    <subcellularLocation>
        <location evidence="1">Cell inner membrane</location>
        <topology evidence="1">Multi-pass membrane protein</topology>
    </subcellularLocation>
    <subcellularLocation>
        <location evidence="8">Cell membrane</location>
        <topology evidence="8">Multi-pass membrane protein</topology>
    </subcellularLocation>
</comment>
<evidence type="ECO:0000313" key="11">
    <source>
        <dbReference type="Proteomes" id="UP000332515"/>
    </source>
</evidence>
<dbReference type="GO" id="GO:0055085">
    <property type="term" value="P:transmembrane transport"/>
    <property type="evidence" value="ECO:0007669"/>
    <property type="project" value="InterPro"/>
</dbReference>
<gene>
    <name evidence="10" type="ORF">F0357_01875</name>
</gene>
<dbReference type="Proteomes" id="UP000332515">
    <property type="component" value="Unassembled WGS sequence"/>
</dbReference>
<evidence type="ECO:0000256" key="2">
    <source>
        <dbReference type="ARBA" id="ARBA00022448"/>
    </source>
</evidence>
<dbReference type="InterPro" id="IPR000515">
    <property type="entry name" value="MetI-like"/>
</dbReference>